<dbReference type="SMART" id="SM00028">
    <property type="entry name" value="TPR"/>
    <property type="match status" value="8"/>
</dbReference>
<keyword evidence="1" id="KW-0677">Repeat</keyword>
<evidence type="ECO:0000256" key="1">
    <source>
        <dbReference type="ARBA" id="ARBA00022737"/>
    </source>
</evidence>
<feature type="repeat" description="TPR" evidence="3">
    <location>
        <begin position="735"/>
        <end position="768"/>
    </location>
</feature>
<dbReference type="InterPro" id="IPR019734">
    <property type="entry name" value="TPR_rpt"/>
</dbReference>
<feature type="repeat" description="TPR" evidence="3">
    <location>
        <begin position="567"/>
        <end position="600"/>
    </location>
</feature>
<feature type="repeat" description="TPR" evidence="3">
    <location>
        <begin position="777"/>
        <end position="810"/>
    </location>
</feature>
<dbReference type="InterPro" id="IPR027417">
    <property type="entry name" value="P-loop_NTPase"/>
</dbReference>
<proteinExistence type="predicted"/>
<keyword evidence="2 3" id="KW-0802">TPR repeat</keyword>
<evidence type="ECO:0000313" key="4">
    <source>
        <dbReference type="EMBL" id="CAH3168956.1"/>
    </source>
</evidence>
<evidence type="ECO:0000256" key="3">
    <source>
        <dbReference type="PROSITE-ProRule" id="PRU00339"/>
    </source>
</evidence>
<dbReference type="PRINTS" id="PR00381">
    <property type="entry name" value="KINESINLIGHT"/>
</dbReference>
<feature type="repeat" description="TPR" evidence="3">
    <location>
        <begin position="693"/>
        <end position="726"/>
    </location>
</feature>
<accession>A0AAU9Y889</accession>
<evidence type="ECO:0008006" key="6">
    <source>
        <dbReference type="Google" id="ProtNLM"/>
    </source>
</evidence>
<dbReference type="PROSITE" id="PS50293">
    <property type="entry name" value="TPR_REGION"/>
    <property type="match status" value="2"/>
</dbReference>
<dbReference type="SUPFAM" id="SSF81901">
    <property type="entry name" value="HCP-like"/>
    <property type="match status" value="1"/>
</dbReference>
<evidence type="ECO:0000313" key="5">
    <source>
        <dbReference type="Proteomes" id="UP001159428"/>
    </source>
</evidence>
<dbReference type="PROSITE" id="PS50005">
    <property type="entry name" value="TPR"/>
    <property type="match status" value="7"/>
</dbReference>
<dbReference type="Gene3D" id="1.25.40.10">
    <property type="entry name" value="Tetratricopeptide repeat domain"/>
    <property type="match status" value="2"/>
</dbReference>
<name>A0AAU9Y889_9CNID</name>
<reference evidence="4 5" key="1">
    <citation type="submission" date="2022-05" db="EMBL/GenBank/DDBJ databases">
        <authorList>
            <consortium name="Genoscope - CEA"/>
            <person name="William W."/>
        </authorList>
    </citation>
    <scope>NUCLEOTIDE SEQUENCE [LARGE SCALE GENOMIC DNA]</scope>
</reference>
<comment type="caution">
    <text evidence="4">The sequence shown here is derived from an EMBL/GenBank/DDBJ whole genome shotgun (WGS) entry which is preliminary data.</text>
</comment>
<dbReference type="PANTHER" id="PTHR45641">
    <property type="entry name" value="TETRATRICOPEPTIDE REPEAT PROTEIN (AFU_ORTHOLOGUE AFUA_6G03870)"/>
    <property type="match status" value="1"/>
</dbReference>
<sequence length="853" mass="96358">MKIQEIKNQTSFPTEELKDVLKMEKERERQILEDQLNNDISPFCVLPPKPSHDVTSRDREVAKIMQQLRELKTANKDRLSYLYISGNPGSGKSQLAGLVTERFYRDIKDFPDGTSFVMTINGESSDTVLQSYVAFSRRLKCPEYAVTTTLHSEDLTTNEKISNLRALIGTKIGLYTSWLLVVDNVASLSHVHVHLPEAENEMWARGQLLITTQDSGSIPQASSFNKHISISNGMNLDDVSCLLEKLSGITDKEMEIKVAQALDYQPLALASAATYVREVRQTSNFGWKDYLAKLENGQRNAMETFLAEVNPSYAKSMTTATTLAVETAMESNKIMHHAFNFLSLCAPQPLSLNIIDDFITNVDKEIQDKEMIRLKIQRCSLLMFERDETDVYIRVHQVVHNSIKTLAAAHSDDKHNEVVSGVIGSFNRFVEKYQSRDNDEFYALINSRHVTHLINLATELERCFSKKVISQVDQDGFLIKNHAMDLHRMSIFCYMHCEYETSRRFIEMALDLFIVNEHDPGLDIAVIYRHVGNVHEKLSDLSQAKDYHDRALAIRLKKLGPDHVDVASSYNNLGVVHEKLGDLSQAKDYKDRALAIRLKKLGPDHVDVAKSYNNLGIVHKELGDLSQAKDYYDRALAILLKKLGPDHVDVANSYNSLGIVHEKLGDLSQAKDYKDRALAIRLKKLGPDHVDVAKSFNNLGIVHNKLGDLSQAKDYHDRALAIRLKKLGPDHVDVANSYNSLGIVHEKLGDLSQAKDYHDRALAFRLKKLGPDHVDVAKSYNNLGIVHEKLGDPSQAKDYYHRTLAIFLKKLGPDHVDVATSYNNLGSVHEKLGDLSQAKDYYDRALAIRLKKL</sequence>
<dbReference type="Proteomes" id="UP001159428">
    <property type="component" value="Unassembled WGS sequence"/>
</dbReference>
<protein>
    <recommendedName>
        <fullName evidence="6">Nephrocystin-3</fullName>
    </recommendedName>
</protein>
<feature type="repeat" description="TPR" evidence="3">
    <location>
        <begin position="819"/>
        <end position="852"/>
    </location>
</feature>
<organism evidence="4 5">
    <name type="scientific">Pocillopora meandrina</name>
    <dbReference type="NCBI Taxonomy" id="46732"/>
    <lineage>
        <taxon>Eukaryota</taxon>
        <taxon>Metazoa</taxon>
        <taxon>Cnidaria</taxon>
        <taxon>Anthozoa</taxon>
        <taxon>Hexacorallia</taxon>
        <taxon>Scleractinia</taxon>
        <taxon>Astrocoeniina</taxon>
        <taxon>Pocilloporidae</taxon>
        <taxon>Pocillopora</taxon>
    </lineage>
</organism>
<dbReference type="SUPFAM" id="SSF48452">
    <property type="entry name" value="TPR-like"/>
    <property type="match status" value="1"/>
</dbReference>
<feature type="repeat" description="TPR" evidence="3">
    <location>
        <begin position="609"/>
        <end position="642"/>
    </location>
</feature>
<dbReference type="Gene3D" id="3.40.50.300">
    <property type="entry name" value="P-loop containing nucleotide triphosphate hydrolases"/>
    <property type="match status" value="1"/>
</dbReference>
<dbReference type="EMBL" id="CALNXJ010000194">
    <property type="protein sequence ID" value="CAH3168956.1"/>
    <property type="molecule type" value="Genomic_DNA"/>
</dbReference>
<dbReference type="SUPFAM" id="SSF52540">
    <property type="entry name" value="P-loop containing nucleoside triphosphate hydrolases"/>
    <property type="match status" value="1"/>
</dbReference>
<dbReference type="InterPro" id="IPR011990">
    <property type="entry name" value="TPR-like_helical_dom_sf"/>
</dbReference>
<evidence type="ECO:0000256" key="2">
    <source>
        <dbReference type="ARBA" id="ARBA00022803"/>
    </source>
</evidence>
<gene>
    <name evidence="4" type="ORF">PMEA_00009958</name>
</gene>
<dbReference type="AlphaFoldDB" id="A0AAU9Y889"/>
<keyword evidence="5" id="KW-1185">Reference proteome</keyword>
<feature type="repeat" description="TPR" evidence="3">
    <location>
        <begin position="651"/>
        <end position="684"/>
    </location>
</feature>
<dbReference type="Pfam" id="PF13424">
    <property type="entry name" value="TPR_12"/>
    <property type="match status" value="4"/>
</dbReference>
<dbReference type="PANTHER" id="PTHR45641:SF19">
    <property type="entry name" value="NEPHROCYSTIN-3"/>
    <property type="match status" value="1"/>
</dbReference>